<reference evidence="3 4" key="1">
    <citation type="submission" date="2024-04" db="EMBL/GenBank/DDBJ databases">
        <title>Tritrichomonas musculus Genome.</title>
        <authorList>
            <person name="Alves-Ferreira E."/>
            <person name="Grigg M."/>
            <person name="Lorenzi H."/>
            <person name="Galac M."/>
        </authorList>
    </citation>
    <scope>NUCLEOTIDE SEQUENCE [LARGE SCALE GENOMIC DNA]</scope>
    <source>
        <strain evidence="3 4">EAF2021</strain>
    </source>
</reference>
<keyword evidence="4" id="KW-1185">Reference proteome</keyword>
<dbReference type="InterPro" id="IPR003615">
    <property type="entry name" value="HNH_nuc"/>
</dbReference>
<feature type="compositionally biased region" description="Low complexity" evidence="1">
    <location>
        <begin position="1"/>
        <end position="12"/>
    </location>
</feature>
<comment type="caution">
    <text evidence="3">The sequence shown here is derived from an EMBL/GenBank/DDBJ whole genome shotgun (WGS) entry which is preliminary data.</text>
</comment>
<protein>
    <recommendedName>
        <fullName evidence="2">HNH nuclease domain-containing protein</fullName>
    </recommendedName>
</protein>
<evidence type="ECO:0000313" key="3">
    <source>
        <dbReference type="EMBL" id="KAK8853620.1"/>
    </source>
</evidence>
<evidence type="ECO:0000313" key="4">
    <source>
        <dbReference type="Proteomes" id="UP001470230"/>
    </source>
</evidence>
<sequence>MRQTNETTTTEQINEEEETNEQTIDFVPLLNHDDYEILNQYPFTIRRKDNHRILGLYDRSKGYPGVLIDGKAYFMHRLVALQFIPNPDNLPIVDHISHDISDYHLSNLRWASSSTNNRNRRLWKGIVHEFTDNLPNDAFEIEYYETRNSRRYFKDYYYSITEDKFYYDNEVNYRILPAHLTNSGSEVVCLRDIENKTVSVVIYRFKQQQGI</sequence>
<dbReference type="InterPro" id="IPR044925">
    <property type="entry name" value="His-Me_finger_sf"/>
</dbReference>
<dbReference type="SUPFAM" id="SSF54060">
    <property type="entry name" value="His-Me finger endonucleases"/>
    <property type="match status" value="1"/>
</dbReference>
<dbReference type="Proteomes" id="UP001470230">
    <property type="component" value="Unassembled WGS sequence"/>
</dbReference>
<evidence type="ECO:0000256" key="1">
    <source>
        <dbReference type="SAM" id="MobiDB-lite"/>
    </source>
</evidence>
<dbReference type="Pfam" id="PF13392">
    <property type="entry name" value="HNH_3"/>
    <property type="match status" value="1"/>
</dbReference>
<organism evidence="3 4">
    <name type="scientific">Tritrichomonas musculus</name>
    <dbReference type="NCBI Taxonomy" id="1915356"/>
    <lineage>
        <taxon>Eukaryota</taxon>
        <taxon>Metamonada</taxon>
        <taxon>Parabasalia</taxon>
        <taxon>Tritrichomonadida</taxon>
        <taxon>Tritrichomonadidae</taxon>
        <taxon>Tritrichomonas</taxon>
    </lineage>
</organism>
<gene>
    <name evidence="3" type="ORF">M9Y10_017181</name>
</gene>
<dbReference type="EMBL" id="JAPFFF010000022">
    <property type="protein sequence ID" value="KAK8853620.1"/>
    <property type="molecule type" value="Genomic_DNA"/>
</dbReference>
<name>A0ABR2HVL0_9EUKA</name>
<feature type="domain" description="HNH nuclease" evidence="2">
    <location>
        <begin position="73"/>
        <end position="118"/>
    </location>
</feature>
<proteinExistence type="predicted"/>
<accession>A0ABR2HVL0</accession>
<feature type="region of interest" description="Disordered" evidence="1">
    <location>
        <begin position="1"/>
        <end position="21"/>
    </location>
</feature>
<dbReference type="Gene3D" id="3.90.75.20">
    <property type="match status" value="1"/>
</dbReference>
<evidence type="ECO:0000259" key="2">
    <source>
        <dbReference type="Pfam" id="PF13392"/>
    </source>
</evidence>